<dbReference type="EMBL" id="JACOOU010000003">
    <property type="protein sequence ID" value="MBC5672583.1"/>
    <property type="molecule type" value="Genomic_DNA"/>
</dbReference>
<gene>
    <name evidence="1" type="ORF">H8S76_10015</name>
</gene>
<dbReference type="RefSeq" id="WP_054353037.1">
    <property type="nucleotide sequence ID" value="NZ_JACOOU010000003.1"/>
</dbReference>
<proteinExistence type="predicted"/>
<protein>
    <recommendedName>
        <fullName evidence="3">HNH endonuclease</fullName>
    </recommendedName>
</protein>
<evidence type="ECO:0000313" key="2">
    <source>
        <dbReference type="Proteomes" id="UP000654573"/>
    </source>
</evidence>
<evidence type="ECO:0000313" key="1">
    <source>
        <dbReference type="EMBL" id="MBC5672583.1"/>
    </source>
</evidence>
<dbReference type="Pfam" id="PF16784">
    <property type="entry name" value="HNHc_6"/>
    <property type="match status" value="1"/>
</dbReference>
<comment type="caution">
    <text evidence="1">The sequence shown here is derived from an EMBL/GenBank/DDBJ whole genome shotgun (WGS) entry which is preliminary data.</text>
</comment>
<organism evidence="1 2">
    <name type="scientific">Blautia celeris</name>
    <dbReference type="NCBI Taxonomy" id="2763026"/>
    <lineage>
        <taxon>Bacteria</taxon>
        <taxon>Bacillati</taxon>
        <taxon>Bacillota</taxon>
        <taxon>Clostridia</taxon>
        <taxon>Lachnospirales</taxon>
        <taxon>Lachnospiraceae</taxon>
        <taxon>Blautia</taxon>
    </lineage>
</organism>
<name>A0ABR7FBJ9_9FIRM</name>
<reference evidence="1 2" key="1">
    <citation type="submission" date="2020-08" db="EMBL/GenBank/DDBJ databases">
        <title>Genome public.</title>
        <authorList>
            <person name="Liu C."/>
            <person name="Sun Q."/>
        </authorList>
    </citation>
    <scope>NUCLEOTIDE SEQUENCE [LARGE SCALE GENOMIC DNA]</scope>
    <source>
        <strain evidence="1 2">NSJ-34</strain>
    </source>
</reference>
<dbReference type="InterPro" id="IPR041242">
    <property type="entry name" value="HNHc_6"/>
</dbReference>
<accession>A0ABR7FBJ9</accession>
<dbReference type="Proteomes" id="UP000654573">
    <property type="component" value="Unassembled WGS sequence"/>
</dbReference>
<evidence type="ECO:0008006" key="3">
    <source>
        <dbReference type="Google" id="ProtNLM"/>
    </source>
</evidence>
<keyword evidence="2" id="KW-1185">Reference proteome</keyword>
<sequence>MNTGVQIRGYREDTNGTDLIIHIPDRRLGDMLQRKRIKEAELRLDDGRHISSAQRKKIYATVRDIADFTGYLPEEEKEWMKYLHIIRTGGEYFSLSTCSMDTAREFINTILEYVIEHGIPLSEPGVDRTDDIGKYLYYCLKHKKCAVCGKSGEIHHVDAIGMGRNRRKVDDSSCCKICLCRMHHTIAHQRGMKAFEQMYHVYGIVIKADSRLPMQETLNDISQFVTL</sequence>